<dbReference type="Proteomes" id="UP000410492">
    <property type="component" value="Unassembled WGS sequence"/>
</dbReference>
<keyword evidence="2" id="KW-1185">Reference proteome</keyword>
<accession>A0A653BZ68</accession>
<sequence length="83" mass="9463">MDIYSNVKASLGEFHQSLKLLSLGFISSSVYARSYSDNRRTCSVSEAAAFELLCSMTMFAMLQLRLKAVNQQKRLLRWQVLPL</sequence>
<dbReference type="EMBL" id="CAACVG010006671">
    <property type="protein sequence ID" value="VEN40922.1"/>
    <property type="molecule type" value="Genomic_DNA"/>
</dbReference>
<dbReference type="AlphaFoldDB" id="A0A653BZ68"/>
<name>A0A653BZ68_CALMS</name>
<gene>
    <name evidence="1" type="ORF">CALMAC_LOCUS4921</name>
</gene>
<protein>
    <submittedName>
        <fullName evidence="1">Uncharacterized protein</fullName>
    </submittedName>
</protein>
<proteinExistence type="predicted"/>
<organism evidence="1 2">
    <name type="scientific">Callosobruchus maculatus</name>
    <name type="common">Southern cowpea weevil</name>
    <name type="synonym">Pulse bruchid</name>
    <dbReference type="NCBI Taxonomy" id="64391"/>
    <lineage>
        <taxon>Eukaryota</taxon>
        <taxon>Metazoa</taxon>
        <taxon>Ecdysozoa</taxon>
        <taxon>Arthropoda</taxon>
        <taxon>Hexapoda</taxon>
        <taxon>Insecta</taxon>
        <taxon>Pterygota</taxon>
        <taxon>Neoptera</taxon>
        <taxon>Endopterygota</taxon>
        <taxon>Coleoptera</taxon>
        <taxon>Polyphaga</taxon>
        <taxon>Cucujiformia</taxon>
        <taxon>Chrysomeloidea</taxon>
        <taxon>Chrysomelidae</taxon>
        <taxon>Bruchinae</taxon>
        <taxon>Bruchini</taxon>
        <taxon>Callosobruchus</taxon>
    </lineage>
</organism>
<reference evidence="1 2" key="1">
    <citation type="submission" date="2019-01" db="EMBL/GenBank/DDBJ databases">
        <authorList>
            <person name="Sayadi A."/>
        </authorList>
    </citation>
    <scope>NUCLEOTIDE SEQUENCE [LARGE SCALE GENOMIC DNA]</scope>
</reference>
<evidence type="ECO:0000313" key="2">
    <source>
        <dbReference type="Proteomes" id="UP000410492"/>
    </source>
</evidence>
<feature type="non-terminal residue" evidence="1">
    <location>
        <position position="83"/>
    </location>
</feature>
<evidence type="ECO:0000313" key="1">
    <source>
        <dbReference type="EMBL" id="VEN40922.1"/>
    </source>
</evidence>